<sequence length="152" mass="18030">MYKNKKQIINHYEESIDWVKILTNLSEEKWRTQIDKGKWTIAEIIGHLIPWDEFVLNQRIPYLLKATQLPNSLNAEFINHQASIDSKSRPKDETIKLFIAVRKKLINTLNDLSDELWTQDFIIGKDNIALFSYFAGLVEHDEHHFRQIQRVL</sequence>
<comment type="caution">
    <text evidence="2">The sequence shown here is derived from an EMBL/GenBank/DDBJ whole genome shotgun (WGS) entry which is preliminary data.</text>
</comment>
<dbReference type="InterPro" id="IPR034660">
    <property type="entry name" value="DinB/YfiT-like"/>
</dbReference>
<dbReference type="RefSeq" id="WP_119111157.1">
    <property type="nucleotide sequence ID" value="NZ_CBCSEO010000035.1"/>
</dbReference>
<reference evidence="2 3" key="1">
    <citation type="submission" date="2018-08" db="EMBL/GenBank/DDBJ databases">
        <title>Bacillus jemisoniae sp. nov., Bacillus chryseoplanitiae sp. nov., Bacillus resnikiae sp. nov., and Bacillus frankliniae sp. nov., isolated from Viking spacecraft and associated surfaces.</title>
        <authorList>
            <person name="Seuylemezian A."/>
            <person name="Vaishampayan P."/>
        </authorList>
    </citation>
    <scope>NUCLEOTIDE SEQUENCE [LARGE SCALE GENOMIC DNA]</scope>
    <source>
        <strain evidence="2 3">JJ-247</strain>
    </source>
</reference>
<dbReference type="Proteomes" id="UP000265816">
    <property type="component" value="Unassembled WGS sequence"/>
</dbReference>
<evidence type="ECO:0000313" key="2">
    <source>
        <dbReference type="EMBL" id="RID88548.1"/>
    </source>
</evidence>
<evidence type="ECO:0000313" key="3">
    <source>
        <dbReference type="Proteomes" id="UP000265816"/>
    </source>
</evidence>
<organism evidence="2 3">
    <name type="scientific">Mesobacillus zeae</name>
    <dbReference type="NCBI Taxonomy" id="1917180"/>
    <lineage>
        <taxon>Bacteria</taxon>
        <taxon>Bacillati</taxon>
        <taxon>Bacillota</taxon>
        <taxon>Bacilli</taxon>
        <taxon>Bacillales</taxon>
        <taxon>Bacillaceae</taxon>
        <taxon>Mesobacillus</taxon>
    </lineage>
</organism>
<dbReference type="SUPFAM" id="SSF109854">
    <property type="entry name" value="DinB/YfiT-like putative metalloenzymes"/>
    <property type="match status" value="1"/>
</dbReference>
<dbReference type="Pfam" id="PF12867">
    <property type="entry name" value="DinB_2"/>
    <property type="match status" value="1"/>
</dbReference>
<dbReference type="EMBL" id="QWVT01000005">
    <property type="protein sequence ID" value="RID88548.1"/>
    <property type="molecule type" value="Genomic_DNA"/>
</dbReference>
<protein>
    <submittedName>
        <fullName evidence="2">DinB family protein</fullName>
    </submittedName>
</protein>
<accession>A0A398BJ01</accession>
<dbReference type="Gene3D" id="1.20.120.450">
    <property type="entry name" value="dinb family like domain"/>
    <property type="match status" value="1"/>
</dbReference>
<name>A0A398BJ01_9BACI</name>
<dbReference type="OrthoDB" id="2964295at2"/>
<dbReference type="AlphaFoldDB" id="A0A398BJ01"/>
<gene>
    <name evidence="2" type="ORF">D1970_01695</name>
</gene>
<evidence type="ECO:0000259" key="1">
    <source>
        <dbReference type="Pfam" id="PF12867"/>
    </source>
</evidence>
<proteinExistence type="predicted"/>
<dbReference type="InterPro" id="IPR024775">
    <property type="entry name" value="DinB-like"/>
</dbReference>
<keyword evidence="3" id="KW-1185">Reference proteome</keyword>
<feature type="domain" description="DinB-like" evidence="1">
    <location>
        <begin position="19"/>
        <end position="148"/>
    </location>
</feature>